<gene>
    <name evidence="5" type="primary">lepB</name>
    <name evidence="5" type="ORF">WMO65_18565</name>
</gene>
<dbReference type="PRINTS" id="PR00727">
    <property type="entry name" value="LEADERPTASE"/>
</dbReference>
<dbReference type="RefSeq" id="WP_054352429.1">
    <property type="nucleotide sequence ID" value="NZ_JBBMFP010000019.1"/>
</dbReference>
<keyword evidence="3" id="KW-0812">Transmembrane</keyword>
<sequence>MMHTEQTSECSQVIRKRREQAEIRKGYARLSGQVLAIAVTGFLLFTQVFLATQASGNDMFPAVKDGDLLIGFRLQKELSKNDIVIYETEGRQRVARILGKENDVITLDDTGSLLVNGTVQGNEILFPTYAKEGMEYPYTVPKGCVFVLGDYRTQAEDSRDHGCVKLGDVKAKVITILRRRAL</sequence>
<comment type="similarity">
    <text evidence="2 3">Belongs to the peptidase S26 family.</text>
</comment>
<comment type="subcellular location">
    <subcellularLocation>
        <location evidence="1">Cell membrane</location>
        <topology evidence="1">Single-pass type II membrane protein</topology>
    </subcellularLocation>
    <subcellularLocation>
        <location evidence="3">Membrane</location>
        <topology evidence="3">Single-pass type II membrane protein</topology>
    </subcellularLocation>
</comment>
<feature type="transmembrane region" description="Helical" evidence="3">
    <location>
        <begin position="26"/>
        <end position="50"/>
    </location>
</feature>
<dbReference type="Proteomes" id="UP001457898">
    <property type="component" value="Unassembled WGS sequence"/>
</dbReference>
<reference evidence="5 6" key="1">
    <citation type="submission" date="2024-03" db="EMBL/GenBank/DDBJ databases">
        <title>Human intestinal bacterial collection.</title>
        <authorList>
            <person name="Pauvert C."/>
            <person name="Hitch T.C.A."/>
            <person name="Clavel T."/>
        </authorList>
    </citation>
    <scope>NUCLEOTIDE SEQUENCE [LARGE SCALE GENOMIC DNA]</scope>
    <source>
        <strain evidence="5 6">CLA-SR-H028</strain>
    </source>
</reference>
<comment type="caution">
    <text evidence="5">The sequence shown here is derived from an EMBL/GenBank/DDBJ whole genome shotgun (WGS) entry which is preliminary data.</text>
</comment>
<protein>
    <recommendedName>
        <fullName evidence="3">Signal peptidase I</fullName>
        <ecNumber evidence="3">3.4.21.89</ecNumber>
    </recommendedName>
</protein>
<dbReference type="InterPro" id="IPR019533">
    <property type="entry name" value="Peptidase_S26"/>
</dbReference>
<organism evidence="5 6">
    <name type="scientific">Blautia caccae</name>
    <dbReference type="NCBI Taxonomy" id="3133175"/>
    <lineage>
        <taxon>Bacteria</taxon>
        <taxon>Bacillati</taxon>
        <taxon>Bacillota</taxon>
        <taxon>Clostridia</taxon>
        <taxon>Lachnospirales</taxon>
        <taxon>Lachnospiraceae</taxon>
        <taxon>Blautia</taxon>
    </lineage>
</organism>
<evidence type="ECO:0000259" key="4">
    <source>
        <dbReference type="Pfam" id="PF10502"/>
    </source>
</evidence>
<dbReference type="Gene3D" id="2.10.109.10">
    <property type="entry name" value="Umud Fragment, subunit A"/>
    <property type="match status" value="1"/>
</dbReference>
<feature type="domain" description="Peptidase S26" evidence="4">
    <location>
        <begin position="34"/>
        <end position="175"/>
    </location>
</feature>
<proteinExistence type="inferred from homology"/>
<dbReference type="SUPFAM" id="SSF51306">
    <property type="entry name" value="LexA/Signal peptidase"/>
    <property type="match status" value="1"/>
</dbReference>
<keyword evidence="3" id="KW-0472">Membrane</keyword>
<keyword evidence="3" id="KW-0645">Protease</keyword>
<accession>A0ABV1DRH6</accession>
<evidence type="ECO:0000256" key="2">
    <source>
        <dbReference type="ARBA" id="ARBA00009370"/>
    </source>
</evidence>
<evidence type="ECO:0000256" key="1">
    <source>
        <dbReference type="ARBA" id="ARBA00004401"/>
    </source>
</evidence>
<keyword evidence="6" id="KW-1185">Reference proteome</keyword>
<comment type="catalytic activity">
    <reaction evidence="3">
        <text>Cleavage of hydrophobic, N-terminal signal or leader sequences from secreted and periplasmic proteins.</text>
        <dbReference type="EC" id="3.4.21.89"/>
    </reaction>
</comment>
<dbReference type="Pfam" id="PF10502">
    <property type="entry name" value="Peptidase_S26"/>
    <property type="match status" value="1"/>
</dbReference>
<dbReference type="GO" id="GO:0009003">
    <property type="term" value="F:signal peptidase activity"/>
    <property type="evidence" value="ECO:0007669"/>
    <property type="project" value="UniProtKB-EC"/>
</dbReference>
<dbReference type="InterPro" id="IPR036286">
    <property type="entry name" value="LexA/Signal_pep-like_sf"/>
</dbReference>
<dbReference type="EC" id="3.4.21.89" evidence="3"/>
<keyword evidence="3" id="KW-1133">Transmembrane helix</keyword>
<dbReference type="CDD" id="cd06530">
    <property type="entry name" value="S26_SPase_I"/>
    <property type="match status" value="1"/>
</dbReference>
<name>A0ABV1DRH6_9FIRM</name>
<dbReference type="PANTHER" id="PTHR43390:SF1">
    <property type="entry name" value="CHLOROPLAST PROCESSING PEPTIDASE"/>
    <property type="match status" value="1"/>
</dbReference>
<dbReference type="InterPro" id="IPR000223">
    <property type="entry name" value="Pept_S26A_signal_pept_1"/>
</dbReference>
<dbReference type="EMBL" id="JBBMFP010000019">
    <property type="protein sequence ID" value="MEQ2433003.1"/>
    <property type="molecule type" value="Genomic_DNA"/>
</dbReference>
<dbReference type="PANTHER" id="PTHR43390">
    <property type="entry name" value="SIGNAL PEPTIDASE I"/>
    <property type="match status" value="1"/>
</dbReference>
<evidence type="ECO:0000313" key="5">
    <source>
        <dbReference type="EMBL" id="MEQ2433003.1"/>
    </source>
</evidence>
<evidence type="ECO:0000256" key="3">
    <source>
        <dbReference type="RuleBase" id="RU362042"/>
    </source>
</evidence>
<keyword evidence="3 5" id="KW-0378">Hydrolase</keyword>
<evidence type="ECO:0000313" key="6">
    <source>
        <dbReference type="Proteomes" id="UP001457898"/>
    </source>
</evidence>
<dbReference type="NCBIfam" id="TIGR02227">
    <property type="entry name" value="sigpep_I_bact"/>
    <property type="match status" value="1"/>
</dbReference>